<name>A0A2G8JGJ1_STIJA</name>
<keyword evidence="3" id="KW-1185">Reference proteome</keyword>
<dbReference type="Proteomes" id="UP000230750">
    <property type="component" value="Unassembled WGS sequence"/>
</dbReference>
<evidence type="ECO:0000313" key="3">
    <source>
        <dbReference type="Proteomes" id="UP000230750"/>
    </source>
</evidence>
<sequence length="249" mass="26236">MSTSLSPWGPGSGRPADVTLIGTKTRDRARLRLGDLQAGLLPCYPFLGAQQLLFSSAPGSGSGFGVGLWFQAPSGVSSDPGPPEPISGAQQSIVAPVPGFGAGLRSDVEPRFRLLLGLKAYSVQARLLRPPALDQVATLLGSGRLPGSWLPAYPGPGLSQPPGWLLELGLKAYSVQARLLRPPTRDPGPAQPPGWPPEPGKAYSVQARYFGHPLWIMFRPSWVPAGFLASCLPRSWGRASLLAGSSSWA</sequence>
<gene>
    <name evidence="2" type="ORF">BSL78_28309</name>
</gene>
<protein>
    <submittedName>
        <fullName evidence="2">Uncharacterized protein</fullName>
    </submittedName>
</protein>
<comment type="caution">
    <text evidence="2">The sequence shown here is derived from an EMBL/GenBank/DDBJ whole genome shotgun (WGS) entry which is preliminary data.</text>
</comment>
<feature type="region of interest" description="Disordered" evidence="1">
    <location>
        <begin position="1"/>
        <end position="21"/>
    </location>
</feature>
<accession>A0A2G8JGJ1</accession>
<evidence type="ECO:0000256" key="1">
    <source>
        <dbReference type="SAM" id="MobiDB-lite"/>
    </source>
</evidence>
<organism evidence="2 3">
    <name type="scientific">Stichopus japonicus</name>
    <name type="common">Sea cucumber</name>
    <dbReference type="NCBI Taxonomy" id="307972"/>
    <lineage>
        <taxon>Eukaryota</taxon>
        <taxon>Metazoa</taxon>
        <taxon>Echinodermata</taxon>
        <taxon>Eleutherozoa</taxon>
        <taxon>Echinozoa</taxon>
        <taxon>Holothuroidea</taxon>
        <taxon>Aspidochirotacea</taxon>
        <taxon>Aspidochirotida</taxon>
        <taxon>Stichopodidae</taxon>
        <taxon>Apostichopus</taxon>
    </lineage>
</organism>
<dbReference type="AlphaFoldDB" id="A0A2G8JGJ1"/>
<dbReference type="EMBL" id="MRZV01002052">
    <property type="protein sequence ID" value="PIK34867.1"/>
    <property type="molecule type" value="Genomic_DNA"/>
</dbReference>
<proteinExistence type="predicted"/>
<evidence type="ECO:0000313" key="2">
    <source>
        <dbReference type="EMBL" id="PIK34867.1"/>
    </source>
</evidence>
<reference evidence="2 3" key="1">
    <citation type="journal article" date="2017" name="PLoS Biol.">
        <title>The sea cucumber genome provides insights into morphological evolution and visceral regeneration.</title>
        <authorList>
            <person name="Zhang X."/>
            <person name="Sun L."/>
            <person name="Yuan J."/>
            <person name="Sun Y."/>
            <person name="Gao Y."/>
            <person name="Zhang L."/>
            <person name="Li S."/>
            <person name="Dai H."/>
            <person name="Hamel J.F."/>
            <person name="Liu C."/>
            <person name="Yu Y."/>
            <person name="Liu S."/>
            <person name="Lin W."/>
            <person name="Guo K."/>
            <person name="Jin S."/>
            <person name="Xu P."/>
            <person name="Storey K.B."/>
            <person name="Huan P."/>
            <person name="Zhang T."/>
            <person name="Zhou Y."/>
            <person name="Zhang J."/>
            <person name="Lin C."/>
            <person name="Li X."/>
            <person name="Xing L."/>
            <person name="Huo D."/>
            <person name="Sun M."/>
            <person name="Wang L."/>
            <person name="Mercier A."/>
            <person name="Li F."/>
            <person name="Yang H."/>
            <person name="Xiang J."/>
        </authorList>
    </citation>
    <scope>NUCLEOTIDE SEQUENCE [LARGE SCALE GENOMIC DNA]</scope>
    <source>
        <strain evidence="2">Shaxun</strain>
        <tissue evidence="2">Muscle</tissue>
    </source>
</reference>